<proteinExistence type="predicted"/>
<organism evidence="3 4">
    <name type="scientific">Vitis rotundifolia</name>
    <name type="common">Muscadine grape</name>
    <dbReference type="NCBI Taxonomy" id="103349"/>
    <lineage>
        <taxon>Eukaryota</taxon>
        <taxon>Viridiplantae</taxon>
        <taxon>Streptophyta</taxon>
        <taxon>Embryophyta</taxon>
        <taxon>Tracheophyta</taxon>
        <taxon>Spermatophyta</taxon>
        <taxon>Magnoliopsida</taxon>
        <taxon>eudicotyledons</taxon>
        <taxon>Gunneridae</taxon>
        <taxon>Pentapetalae</taxon>
        <taxon>rosids</taxon>
        <taxon>Vitales</taxon>
        <taxon>Vitaceae</taxon>
        <taxon>Viteae</taxon>
        <taxon>Vitis</taxon>
    </lineage>
</organism>
<dbReference type="PANTHER" id="PTHR14324:SF3">
    <property type="entry name" value="CONDENSIN-2 COMPLEX SUBUNIT H2"/>
    <property type="match status" value="1"/>
</dbReference>
<feature type="domain" description="Condensin-2 complex subunit H2 C-terminal" evidence="2">
    <location>
        <begin position="25"/>
        <end position="111"/>
    </location>
</feature>
<evidence type="ECO:0000256" key="1">
    <source>
        <dbReference type="SAM" id="MobiDB-lite"/>
    </source>
</evidence>
<feature type="region of interest" description="Disordered" evidence="1">
    <location>
        <begin position="1"/>
        <end position="20"/>
    </location>
</feature>
<feature type="compositionally biased region" description="Basic and acidic residues" evidence="1">
    <location>
        <begin position="1"/>
        <end position="15"/>
    </location>
</feature>
<evidence type="ECO:0000313" key="4">
    <source>
        <dbReference type="Proteomes" id="UP001168098"/>
    </source>
</evidence>
<reference evidence="3 4" key="1">
    <citation type="journal article" date="2023" name="BMC Biotechnol.">
        <title>Vitis rotundifolia cv Carlos genome sequencing.</title>
        <authorList>
            <person name="Huff M."/>
            <person name="Hulse-Kemp A."/>
            <person name="Scheffler B."/>
            <person name="Youngblood R."/>
            <person name="Simpson S."/>
            <person name="Babiker E."/>
            <person name="Staton M."/>
        </authorList>
    </citation>
    <scope>NUCLEOTIDE SEQUENCE [LARGE SCALE GENOMIC DNA]</scope>
    <source>
        <tissue evidence="3">Leaf</tissue>
    </source>
</reference>
<dbReference type="PANTHER" id="PTHR14324">
    <property type="entry name" value="CONDENSIN-2 COMPLEX SUBUNIT H2"/>
    <property type="match status" value="1"/>
</dbReference>
<sequence length="111" mass="12765">MDDDRPLHQEQHDDGTAYFDSNDNLEDLCRSHLDALPDNSAETEKRTELAARVSTWKQTIEHDLEEQDLRSPFDIHGYEDRILEKLSHKAENGNVMSFSEVVSGQEKHDVA</sequence>
<dbReference type="GO" id="GO:0005634">
    <property type="term" value="C:nucleus"/>
    <property type="evidence" value="ECO:0007669"/>
    <property type="project" value="TreeGrafter"/>
</dbReference>
<name>A0AA39A8C4_VITRO</name>
<accession>A0AA39A8C4</accession>
<dbReference type="InterPro" id="IPR031739">
    <property type="entry name" value="Ncaph2"/>
</dbReference>
<gene>
    <name evidence="3" type="ORF">PVL29_004555</name>
</gene>
<dbReference type="GO" id="GO:0000796">
    <property type="term" value="C:condensin complex"/>
    <property type="evidence" value="ECO:0007669"/>
    <property type="project" value="TreeGrafter"/>
</dbReference>
<dbReference type="Pfam" id="PF16858">
    <property type="entry name" value="CNDH2_C"/>
    <property type="match status" value="1"/>
</dbReference>
<protein>
    <recommendedName>
        <fullName evidence="2">Condensin-2 complex subunit H2 C-terminal domain-containing protein</fullName>
    </recommendedName>
</protein>
<dbReference type="AlphaFoldDB" id="A0AA39A8C4"/>
<comment type="caution">
    <text evidence="3">The sequence shown here is derived from an EMBL/GenBank/DDBJ whole genome shotgun (WGS) entry which is preliminary data.</text>
</comment>
<dbReference type="GO" id="GO:0010032">
    <property type="term" value="P:meiotic chromosome condensation"/>
    <property type="evidence" value="ECO:0007669"/>
    <property type="project" value="TreeGrafter"/>
</dbReference>
<dbReference type="InterPro" id="IPR031737">
    <property type="entry name" value="CNDH2_C"/>
</dbReference>
<dbReference type="EMBL" id="JARBHA010000004">
    <property type="protein sequence ID" value="KAJ9702861.1"/>
    <property type="molecule type" value="Genomic_DNA"/>
</dbReference>
<keyword evidence="4" id="KW-1185">Reference proteome</keyword>
<evidence type="ECO:0000259" key="2">
    <source>
        <dbReference type="Pfam" id="PF16858"/>
    </source>
</evidence>
<dbReference type="Proteomes" id="UP001168098">
    <property type="component" value="Unassembled WGS sequence"/>
</dbReference>
<dbReference type="GO" id="GO:0003682">
    <property type="term" value="F:chromatin binding"/>
    <property type="evidence" value="ECO:0007669"/>
    <property type="project" value="TreeGrafter"/>
</dbReference>
<evidence type="ECO:0000313" key="3">
    <source>
        <dbReference type="EMBL" id="KAJ9702861.1"/>
    </source>
</evidence>
<dbReference type="GO" id="GO:0051306">
    <property type="term" value="P:mitotic sister chromatid separation"/>
    <property type="evidence" value="ECO:0007669"/>
    <property type="project" value="TreeGrafter"/>
</dbReference>